<accession>A0A318URX8</accession>
<comment type="caution">
    <text evidence="2">The sequence shown here is derived from an EMBL/GenBank/DDBJ whole genome shotgun (WGS) entry which is preliminary data.</text>
</comment>
<evidence type="ECO:0000259" key="1">
    <source>
        <dbReference type="Pfam" id="PF07791"/>
    </source>
</evidence>
<dbReference type="AlphaFoldDB" id="A0A318URX8"/>
<keyword evidence="3" id="KW-1185">Reference proteome</keyword>
<proteinExistence type="predicted"/>
<evidence type="ECO:0000313" key="2">
    <source>
        <dbReference type="EMBL" id="PYF79194.1"/>
    </source>
</evidence>
<organism evidence="2 3">
    <name type="scientific">Marinomonas alcarazii</name>
    <dbReference type="NCBI Taxonomy" id="491949"/>
    <lineage>
        <taxon>Bacteria</taxon>
        <taxon>Pseudomonadati</taxon>
        <taxon>Pseudomonadota</taxon>
        <taxon>Gammaproteobacteria</taxon>
        <taxon>Oceanospirillales</taxon>
        <taxon>Oceanospirillaceae</taxon>
        <taxon>Marinomonas</taxon>
    </lineage>
</organism>
<name>A0A318URX8_9GAMM</name>
<evidence type="ECO:0000313" key="3">
    <source>
        <dbReference type="Proteomes" id="UP000247551"/>
    </source>
</evidence>
<dbReference type="Proteomes" id="UP000247551">
    <property type="component" value="Unassembled WGS sequence"/>
</dbReference>
<dbReference type="InterPro" id="IPR012433">
    <property type="entry name" value="Imm11"/>
</dbReference>
<sequence>MSTTNTFWRWEKMPVVNELTVKTITVFDRDRDIVILKPNDDMDAGPYLEGEIQTDQLNVMFDDELVLHSRFTECFADKQARDVTVRPVKFYLNDEQQDTESWIHISIVGRVLAIDYQQSAYTVDDDNSIKSIEHLVLDHANIERSGMHIFRIYGFEDWILVSDTLKQQLQAMNISGMRFLPV</sequence>
<reference evidence="2 3" key="1">
    <citation type="submission" date="2018-06" db="EMBL/GenBank/DDBJ databases">
        <title>Genomic Encyclopedia of Type Strains, Phase III (KMG-III): the genomes of soil and plant-associated and newly described type strains.</title>
        <authorList>
            <person name="Whitman W."/>
        </authorList>
    </citation>
    <scope>NUCLEOTIDE SEQUENCE [LARGE SCALE GENOMIC DNA]</scope>
    <source>
        <strain evidence="2 3">CECT 7730</strain>
    </source>
</reference>
<dbReference type="EMBL" id="QKLW01000009">
    <property type="protein sequence ID" value="PYF79194.1"/>
    <property type="molecule type" value="Genomic_DNA"/>
</dbReference>
<dbReference type="RefSeq" id="WP_110576901.1">
    <property type="nucleotide sequence ID" value="NZ_QKLW01000009.1"/>
</dbReference>
<dbReference type="Pfam" id="PF07791">
    <property type="entry name" value="Imm11"/>
    <property type="match status" value="1"/>
</dbReference>
<feature type="domain" description="Immunity MXAN-0049 protein" evidence="1">
    <location>
        <begin position="71"/>
        <end position="181"/>
    </location>
</feature>
<gene>
    <name evidence="2" type="ORF">DFP75_10923</name>
</gene>
<protein>
    <recommendedName>
        <fullName evidence="1">Immunity MXAN-0049 protein domain-containing protein</fullName>
    </recommendedName>
</protein>